<feature type="compositionally biased region" description="Polar residues" evidence="1">
    <location>
        <begin position="1"/>
        <end position="10"/>
    </location>
</feature>
<feature type="region of interest" description="Disordered" evidence="1">
    <location>
        <begin position="1"/>
        <end position="31"/>
    </location>
</feature>
<evidence type="ECO:0000313" key="3">
    <source>
        <dbReference type="Proteomes" id="UP000059680"/>
    </source>
</evidence>
<keyword evidence="3" id="KW-1185">Reference proteome</keyword>
<dbReference type="EMBL" id="AP014963">
    <property type="protein sequence ID" value="BAT00074.1"/>
    <property type="molecule type" value="Genomic_DNA"/>
</dbReference>
<gene>
    <name evidence="2" type="ordered locus">Os07g0149701</name>
    <name evidence="2" type="ORF">OSNPB_070149701</name>
</gene>
<reference evidence="2 3" key="2">
    <citation type="journal article" date="2013" name="Plant Cell Physiol.">
        <title>Rice Annotation Project Database (RAP-DB): an integrative and interactive database for rice genomics.</title>
        <authorList>
            <person name="Sakai H."/>
            <person name="Lee S.S."/>
            <person name="Tanaka T."/>
            <person name="Numa H."/>
            <person name="Kim J."/>
            <person name="Kawahara Y."/>
            <person name="Wakimoto H."/>
            <person name="Yang C.C."/>
            <person name="Iwamoto M."/>
            <person name="Abe T."/>
            <person name="Yamada Y."/>
            <person name="Muto A."/>
            <person name="Inokuchi H."/>
            <person name="Ikemura T."/>
            <person name="Matsumoto T."/>
            <person name="Sasaki T."/>
            <person name="Itoh T."/>
        </authorList>
    </citation>
    <scope>NUCLEOTIDE SEQUENCE [LARGE SCALE GENOMIC DNA]</scope>
    <source>
        <strain evidence="3">cv. Nipponbare</strain>
    </source>
</reference>
<accession>A0A0N7KMY0</accession>
<protein>
    <submittedName>
        <fullName evidence="2">Os07g0149701 protein</fullName>
    </submittedName>
</protein>
<dbReference type="Proteomes" id="UP000059680">
    <property type="component" value="Chromosome 7"/>
</dbReference>
<feature type="region of interest" description="Disordered" evidence="1">
    <location>
        <begin position="67"/>
        <end position="91"/>
    </location>
</feature>
<organism evidence="2 3">
    <name type="scientific">Oryza sativa subsp. japonica</name>
    <name type="common">Rice</name>
    <dbReference type="NCBI Taxonomy" id="39947"/>
    <lineage>
        <taxon>Eukaryota</taxon>
        <taxon>Viridiplantae</taxon>
        <taxon>Streptophyta</taxon>
        <taxon>Embryophyta</taxon>
        <taxon>Tracheophyta</taxon>
        <taxon>Spermatophyta</taxon>
        <taxon>Magnoliopsida</taxon>
        <taxon>Liliopsida</taxon>
        <taxon>Poales</taxon>
        <taxon>Poaceae</taxon>
        <taxon>BOP clade</taxon>
        <taxon>Oryzoideae</taxon>
        <taxon>Oryzeae</taxon>
        <taxon>Oryzinae</taxon>
        <taxon>Oryza</taxon>
        <taxon>Oryza sativa</taxon>
    </lineage>
</organism>
<evidence type="ECO:0000256" key="1">
    <source>
        <dbReference type="SAM" id="MobiDB-lite"/>
    </source>
</evidence>
<dbReference type="AlphaFoldDB" id="A0A0N7KMY0"/>
<dbReference type="PaxDb" id="39947-A0A0N7KMY0"/>
<proteinExistence type="predicted"/>
<dbReference type="InParanoid" id="A0A0N7KMY0"/>
<name>A0A0N7KMY0_ORYSJ</name>
<reference evidence="3" key="1">
    <citation type="journal article" date="2005" name="Nature">
        <title>The map-based sequence of the rice genome.</title>
        <authorList>
            <consortium name="International rice genome sequencing project (IRGSP)"/>
            <person name="Matsumoto T."/>
            <person name="Wu J."/>
            <person name="Kanamori H."/>
            <person name="Katayose Y."/>
            <person name="Fujisawa M."/>
            <person name="Namiki N."/>
            <person name="Mizuno H."/>
            <person name="Yamamoto K."/>
            <person name="Antonio B.A."/>
            <person name="Baba T."/>
            <person name="Sakata K."/>
            <person name="Nagamura Y."/>
            <person name="Aoki H."/>
            <person name="Arikawa K."/>
            <person name="Arita K."/>
            <person name="Bito T."/>
            <person name="Chiden Y."/>
            <person name="Fujitsuka N."/>
            <person name="Fukunaka R."/>
            <person name="Hamada M."/>
            <person name="Harada C."/>
            <person name="Hayashi A."/>
            <person name="Hijishita S."/>
            <person name="Honda M."/>
            <person name="Hosokawa S."/>
            <person name="Ichikawa Y."/>
            <person name="Idonuma A."/>
            <person name="Iijima M."/>
            <person name="Ikeda M."/>
            <person name="Ikeno M."/>
            <person name="Ito K."/>
            <person name="Ito S."/>
            <person name="Ito T."/>
            <person name="Ito Y."/>
            <person name="Ito Y."/>
            <person name="Iwabuchi A."/>
            <person name="Kamiya K."/>
            <person name="Karasawa W."/>
            <person name="Kurita K."/>
            <person name="Katagiri S."/>
            <person name="Kikuta A."/>
            <person name="Kobayashi H."/>
            <person name="Kobayashi N."/>
            <person name="Machita K."/>
            <person name="Maehara T."/>
            <person name="Masukawa M."/>
            <person name="Mizubayashi T."/>
            <person name="Mukai Y."/>
            <person name="Nagasaki H."/>
            <person name="Nagata Y."/>
            <person name="Naito S."/>
            <person name="Nakashima M."/>
            <person name="Nakama Y."/>
            <person name="Nakamichi Y."/>
            <person name="Nakamura M."/>
            <person name="Meguro A."/>
            <person name="Negishi M."/>
            <person name="Ohta I."/>
            <person name="Ohta T."/>
            <person name="Okamoto M."/>
            <person name="Ono N."/>
            <person name="Saji S."/>
            <person name="Sakaguchi M."/>
            <person name="Sakai K."/>
            <person name="Shibata M."/>
            <person name="Shimokawa T."/>
            <person name="Song J."/>
            <person name="Takazaki Y."/>
            <person name="Terasawa K."/>
            <person name="Tsugane M."/>
            <person name="Tsuji K."/>
            <person name="Ueda S."/>
            <person name="Waki K."/>
            <person name="Yamagata H."/>
            <person name="Yamamoto M."/>
            <person name="Yamamoto S."/>
            <person name="Yamane H."/>
            <person name="Yoshiki S."/>
            <person name="Yoshihara R."/>
            <person name="Yukawa K."/>
            <person name="Zhong H."/>
            <person name="Yano M."/>
            <person name="Yuan Q."/>
            <person name="Ouyang S."/>
            <person name="Liu J."/>
            <person name="Jones K.M."/>
            <person name="Gansberger K."/>
            <person name="Moffat K."/>
            <person name="Hill J."/>
            <person name="Bera J."/>
            <person name="Fadrosh D."/>
            <person name="Jin S."/>
            <person name="Johri S."/>
            <person name="Kim M."/>
            <person name="Overton L."/>
            <person name="Reardon M."/>
            <person name="Tsitrin T."/>
            <person name="Vuong H."/>
            <person name="Weaver B."/>
            <person name="Ciecko A."/>
            <person name="Tallon L."/>
            <person name="Jackson J."/>
            <person name="Pai G."/>
            <person name="Aken S.V."/>
            <person name="Utterback T."/>
            <person name="Reidmuller S."/>
            <person name="Feldblyum T."/>
            <person name="Hsiao J."/>
            <person name="Zismann V."/>
            <person name="Iobst S."/>
            <person name="de Vazeille A.R."/>
            <person name="Buell C.R."/>
            <person name="Ying K."/>
            <person name="Li Y."/>
            <person name="Lu T."/>
            <person name="Huang Y."/>
            <person name="Zhao Q."/>
            <person name="Feng Q."/>
            <person name="Zhang L."/>
            <person name="Zhu J."/>
            <person name="Weng Q."/>
            <person name="Mu J."/>
            <person name="Lu Y."/>
            <person name="Fan D."/>
            <person name="Liu Y."/>
            <person name="Guan J."/>
            <person name="Zhang Y."/>
            <person name="Yu S."/>
            <person name="Liu X."/>
            <person name="Zhang Y."/>
            <person name="Hong G."/>
            <person name="Han B."/>
            <person name="Choisne N."/>
            <person name="Demange N."/>
            <person name="Orjeda G."/>
            <person name="Samain S."/>
            <person name="Cattolico L."/>
            <person name="Pelletier E."/>
            <person name="Couloux A."/>
            <person name="Segurens B."/>
            <person name="Wincker P."/>
            <person name="D'Hont A."/>
            <person name="Scarpelli C."/>
            <person name="Weissenbach J."/>
            <person name="Salanoubat M."/>
            <person name="Quetier F."/>
            <person name="Yu Y."/>
            <person name="Kim H.R."/>
            <person name="Rambo T."/>
            <person name="Currie J."/>
            <person name="Collura K."/>
            <person name="Luo M."/>
            <person name="Yang T."/>
            <person name="Ammiraju J.S.S."/>
            <person name="Engler F."/>
            <person name="Soderlund C."/>
            <person name="Wing R.A."/>
            <person name="Palmer L.E."/>
            <person name="de la Bastide M."/>
            <person name="Spiegel L."/>
            <person name="Nascimento L."/>
            <person name="Zutavern T."/>
            <person name="O'Shaughnessy A."/>
            <person name="Dike S."/>
            <person name="Dedhia N."/>
            <person name="Preston R."/>
            <person name="Balija V."/>
            <person name="McCombie W.R."/>
            <person name="Chow T."/>
            <person name="Chen H."/>
            <person name="Chung M."/>
            <person name="Chen C."/>
            <person name="Shaw J."/>
            <person name="Wu H."/>
            <person name="Hsiao K."/>
            <person name="Chao Y."/>
            <person name="Chu M."/>
            <person name="Cheng C."/>
            <person name="Hour A."/>
            <person name="Lee P."/>
            <person name="Lin S."/>
            <person name="Lin Y."/>
            <person name="Liou J."/>
            <person name="Liu S."/>
            <person name="Hsing Y."/>
            <person name="Raghuvanshi S."/>
            <person name="Mohanty A."/>
            <person name="Bharti A.K."/>
            <person name="Gaur A."/>
            <person name="Gupta V."/>
            <person name="Kumar D."/>
            <person name="Ravi V."/>
            <person name="Vij S."/>
            <person name="Kapur A."/>
            <person name="Khurana P."/>
            <person name="Khurana P."/>
            <person name="Khurana J.P."/>
            <person name="Tyagi A.K."/>
            <person name="Gaikwad K."/>
            <person name="Singh A."/>
            <person name="Dalal V."/>
            <person name="Srivastava S."/>
            <person name="Dixit A."/>
            <person name="Pal A.K."/>
            <person name="Ghazi I.A."/>
            <person name="Yadav M."/>
            <person name="Pandit A."/>
            <person name="Bhargava A."/>
            <person name="Sureshbabu K."/>
            <person name="Batra K."/>
            <person name="Sharma T.R."/>
            <person name="Mohapatra T."/>
            <person name="Singh N.K."/>
            <person name="Messing J."/>
            <person name="Nelson A.B."/>
            <person name="Fuks G."/>
            <person name="Kavchok S."/>
            <person name="Keizer G."/>
            <person name="Linton E."/>
            <person name="Llaca V."/>
            <person name="Song R."/>
            <person name="Tanyolac B."/>
            <person name="Young S."/>
            <person name="Ho-Il K."/>
            <person name="Hahn J.H."/>
            <person name="Sangsakoo G."/>
            <person name="Vanavichit A."/>
            <person name="de Mattos Luiz.A.T."/>
            <person name="Zimmer P.D."/>
            <person name="Malone G."/>
            <person name="Dellagostin O."/>
            <person name="de Oliveira A.C."/>
            <person name="Bevan M."/>
            <person name="Bancroft I."/>
            <person name="Minx P."/>
            <person name="Cordum H."/>
            <person name="Wilson R."/>
            <person name="Cheng Z."/>
            <person name="Jin W."/>
            <person name="Jiang J."/>
            <person name="Leong S.A."/>
            <person name="Iwama H."/>
            <person name="Gojobori T."/>
            <person name="Itoh T."/>
            <person name="Niimura Y."/>
            <person name="Fujii Y."/>
            <person name="Habara T."/>
            <person name="Sakai H."/>
            <person name="Sato Y."/>
            <person name="Wilson G."/>
            <person name="Kumar K."/>
            <person name="McCouch S."/>
            <person name="Juretic N."/>
            <person name="Hoen D."/>
            <person name="Wright S."/>
            <person name="Bruskiewich R."/>
            <person name="Bureau T."/>
            <person name="Miyao A."/>
            <person name="Hirochika H."/>
            <person name="Nishikawa T."/>
            <person name="Kadowaki K."/>
            <person name="Sugiura M."/>
            <person name="Burr B."/>
            <person name="Sasaki T."/>
        </authorList>
    </citation>
    <scope>NUCLEOTIDE SEQUENCE [LARGE SCALE GENOMIC DNA]</scope>
    <source>
        <strain evidence="3">cv. Nipponbare</strain>
    </source>
</reference>
<sequence length="91" mass="10204">MKKSTSSMAVSPNGWKTPFREPPRSPLPVQRKEVRRAQIWSGKMRKEVLVDFAKPLSLLSLTCSHQQIQSSQRPPPLELELSMPTTTGSTS</sequence>
<reference evidence="2 3" key="3">
    <citation type="journal article" date="2013" name="Rice">
        <title>Improvement of the Oryza sativa Nipponbare reference genome using next generation sequence and optical map data.</title>
        <authorList>
            <person name="Kawahara Y."/>
            <person name="de la Bastide M."/>
            <person name="Hamilton J.P."/>
            <person name="Kanamori H."/>
            <person name="McCombie W.R."/>
            <person name="Ouyang S."/>
            <person name="Schwartz D.C."/>
            <person name="Tanaka T."/>
            <person name="Wu J."/>
            <person name="Zhou S."/>
            <person name="Childs K.L."/>
            <person name="Davidson R.M."/>
            <person name="Lin H."/>
            <person name="Quesada-Ocampo L."/>
            <person name="Vaillancourt B."/>
            <person name="Sakai H."/>
            <person name="Lee S.S."/>
            <person name="Kim J."/>
            <person name="Numa H."/>
            <person name="Itoh T."/>
            <person name="Buell C.R."/>
            <person name="Matsumoto T."/>
        </authorList>
    </citation>
    <scope>NUCLEOTIDE SEQUENCE [LARGE SCALE GENOMIC DNA]</scope>
    <source>
        <strain evidence="3">cv. Nipponbare</strain>
    </source>
</reference>
<evidence type="ECO:0000313" key="2">
    <source>
        <dbReference type="EMBL" id="BAT00074.1"/>
    </source>
</evidence>